<protein>
    <submittedName>
        <fullName evidence="1">Uncharacterized protein</fullName>
    </submittedName>
</protein>
<name>A0AA39L934_SARSR</name>
<sequence length="217" mass="23545">MGERPDAPAQAQAIASKRQGFLPPEFIDIMMPPLKVGAWSGGLGAFTGVAFGIGQDVSLAQAGFMNGMHWFTFGTTYWFTRSTLLRMRGPSHLHSPTEKTIASTFAGATAGALTGLLRGPNRIMPSALMWAATMTGGQLVVNYWSSRPSQQGDNDGSWLRSKWSPLKKLTDREYIEMMEEKMLKLDVEIALIDDRIAELRTADSASKGETSAKGSGL</sequence>
<proteinExistence type="predicted"/>
<evidence type="ECO:0000313" key="2">
    <source>
        <dbReference type="Proteomes" id="UP001175261"/>
    </source>
</evidence>
<dbReference type="EMBL" id="JAPDFR010000003">
    <property type="protein sequence ID" value="KAK0388475.1"/>
    <property type="molecule type" value="Genomic_DNA"/>
</dbReference>
<dbReference type="AlphaFoldDB" id="A0AA39L934"/>
<dbReference type="Proteomes" id="UP001175261">
    <property type="component" value="Unassembled WGS sequence"/>
</dbReference>
<organism evidence="1 2">
    <name type="scientific">Sarocladium strictum</name>
    <name type="common">Black bundle disease fungus</name>
    <name type="synonym">Acremonium strictum</name>
    <dbReference type="NCBI Taxonomy" id="5046"/>
    <lineage>
        <taxon>Eukaryota</taxon>
        <taxon>Fungi</taxon>
        <taxon>Dikarya</taxon>
        <taxon>Ascomycota</taxon>
        <taxon>Pezizomycotina</taxon>
        <taxon>Sordariomycetes</taxon>
        <taxon>Hypocreomycetidae</taxon>
        <taxon>Hypocreales</taxon>
        <taxon>Sarocladiaceae</taxon>
        <taxon>Sarocladium</taxon>
    </lineage>
</organism>
<accession>A0AA39L934</accession>
<reference evidence="1" key="1">
    <citation type="submission" date="2022-10" db="EMBL/GenBank/DDBJ databases">
        <title>Determination and structural analysis of whole genome sequence of Sarocladium strictum F4-1.</title>
        <authorList>
            <person name="Hu L."/>
            <person name="Jiang Y."/>
        </authorList>
    </citation>
    <scope>NUCLEOTIDE SEQUENCE</scope>
    <source>
        <strain evidence="1">F4-1</strain>
    </source>
</reference>
<dbReference type="PANTHER" id="PTHR41390:SF1">
    <property type="entry name" value="NADH-UBIQUINONE OXIDOREDUCTASE 213 KDA SUBUNIT"/>
    <property type="match status" value="1"/>
</dbReference>
<dbReference type="PANTHER" id="PTHR41390">
    <property type="entry name" value="CHROMOSOME 7, WHOLE GENOME SHOTGUN SEQUENCE"/>
    <property type="match status" value="1"/>
</dbReference>
<gene>
    <name evidence="1" type="ORF">NLU13_4719</name>
</gene>
<evidence type="ECO:0000313" key="1">
    <source>
        <dbReference type="EMBL" id="KAK0388475.1"/>
    </source>
</evidence>
<comment type="caution">
    <text evidence="1">The sequence shown here is derived from an EMBL/GenBank/DDBJ whole genome shotgun (WGS) entry which is preliminary data.</text>
</comment>
<keyword evidence="2" id="KW-1185">Reference proteome</keyword>